<dbReference type="PROSITE" id="PS00109">
    <property type="entry name" value="PROTEIN_KINASE_TYR"/>
    <property type="match status" value="1"/>
</dbReference>
<keyword evidence="6" id="KW-0472">Membrane</keyword>
<dbReference type="GO" id="GO:0004674">
    <property type="term" value="F:protein serine/threonine kinase activity"/>
    <property type="evidence" value="ECO:0007669"/>
    <property type="project" value="UniProtKB-KW"/>
</dbReference>
<reference evidence="8 9" key="1">
    <citation type="submission" date="2015-04" db="EMBL/GenBank/DDBJ databases">
        <title>Draft genome sequence of bacteremic isolate Catabacter hongkongensis type strain HKU16T.</title>
        <authorList>
            <person name="Lau S.K."/>
            <person name="Teng J.L."/>
            <person name="Huang Y."/>
            <person name="Curreem S.O."/>
            <person name="Tsui S.K."/>
            <person name="Woo P.C."/>
        </authorList>
    </citation>
    <scope>NUCLEOTIDE SEQUENCE [LARGE SCALE GENOMIC DNA]</scope>
    <source>
        <strain evidence="8 9">HKU16</strain>
    </source>
</reference>
<evidence type="ECO:0000256" key="3">
    <source>
        <dbReference type="ARBA" id="ARBA00022777"/>
    </source>
</evidence>
<dbReference type="AlphaFoldDB" id="A0A0M2NNV1"/>
<evidence type="ECO:0000259" key="7">
    <source>
        <dbReference type="PROSITE" id="PS50011"/>
    </source>
</evidence>
<dbReference type="InterPro" id="IPR017441">
    <property type="entry name" value="Protein_kinase_ATP_BS"/>
</dbReference>
<dbReference type="Pfam" id="PF00069">
    <property type="entry name" value="Pkinase"/>
    <property type="match status" value="1"/>
</dbReference>
<sequence>MNLEKVCYGCFREKGPGICPYCGYDDTEEQPFLALPPGTILNGRYMTGKVLGVGGFGITYLGYDLTLEIKVAIKEYMPSGMATRYKDGYTVTLTGRVEKEYAAGMERFLDEARILAKLQNLPNIVSVQNYFKENNTAYFVMEYIEGMSLKEYVAEHGGSISYTEALAILLPVMEALCEVHSLNLMHRDISPDNIYITASGESRLLDFGAARFSVGDNKSVSVILKHGYAPEEQYSSHGNQGPWTDIYAMGATLYRCVTGIVPPDSIERIHNDTIKKPSELGISLPTSMENAILKALSIKAEDRYANMRAFIDALSGKKAVSVTERVTAGVTQRASTIAPADDRRGFWDLMKTNPLIRWMIVGAAAAILVFAVIFPAAGVYNGKNTPITSNGGTNAPAATQELVVPSTEGSAPVTTPETDAPAMEMTTHDITGYGAEISVPTDWTEDPESWAFTSPDSRMALGVELYFYQPYMACYSINDVENNVETIAAWASEEMGTTGYEIKTAGPQQIGDVPAYQIDLRATKQTGGEIDVVLLFAETQNGFGLYDIMGACTADDEEAYAALRGYMDTFMITGPVDTTFRLYSNQELGFKFLYSADYIQEEPAIVNVEFDGPVISCVALYPFAGDETQFVEVENVSEIAATAQEASNFFYNTHINLGAALNEPYIDTWGGVEWTMWEGTLQSSSVAFGAAEINGQIYVVASRVQESNVETANSVRRDAMSSLRPV</sequence>
<dbReference type="InterPro" id="IPR011009">
    <property type="entry name" value="Kinase-like_dom_sf"/>
</dbReference>
<proteinExistence type="predicted"/>
<dbReference type="SUPFAM" id="SSF56112">
    <property type="entry name" value="Protein kinase-like (PK-like)"/>
    <property type="match status" value="1"/>
</dbReference>
<evidence type="ECO:0000256" key="1">
    <source>
        <dbReference type="ARBA" id="ARBA00022679"/>
    </source>
</evidence>
<dbReference type="RefSeq" id="WP_052740171.1">
    <property type="nucleotide sequence ID" value="NZ_LAYJ01000043.1"/>
</dbReference>
<feature type="binding site" evidence="5">
    <location>
        <position position="74"/>
    </location>
    <ligand>
        <name>ATP</name>
        <dbReference type="ChEBI" id="CHEBI:30616"/>
    </ligand>
</feature>
<dbReference type="Gene3D" id="3.30.200.20">
    <property type="entry name" value="Phosphorylase Kinase, domain 1"/>
    <property type="match status" value="1"/>
</dbReference>
<dbReference type="Gene3D" id="1.10.510.10">
    <property type="entry name" value="Transferase(Phosphotransferase) domain 1"/>
    <property type="match status" value="1"/>
</dbReference>
<keyword evidence="9" id="KW-1185">Reference proteome</keyword>
<dbReference type="PANTHER" id="PTHR43289:SF34">
    <property type="entry name" value="SERINE_THREONINE-PROTEIN KINASE YBDM-RELATED"/>
    <property type="match status" value="1"/>
</dbReference>
<gene>
    <name evidence="8" type="ORF">CHK_0428</name>
</gene>
<accession>A0A0M2NNV1</accession>
<dbReference type="PROSITE" id="PS00107">
    <property type="entry name" value="PROTEIN_KINASE_ATP"/>
    <property type="match status" value="1"/>
</dbReference>
<evidence type="ECO:0000256" key="6">
    <source>
        <dbReference type="SAM" id="Phobius"/>
    </source>
</evidence>
<dbReference type="Proteomes" id="UP000034076">
    <property type="component" value="Unassembled WGS sequence"/>
</dbReference>
<evidence type="ECO:0000256" key="4">
    <source>
        <dbReference type="ARBA" id="ARBA00022840"/>
    </source>
</evidence>
<evidence type="ECO:0000313" key="9">
    <source>
        <dbReference type="Proteomes" id="UP000034076"/>
    </source>
</evidence>
<dbReference type="PROSITE" id="PS50011">
    <property type="entry name" value="PROTEIN_KINASE_DOM"/>
    <property type="match status" value="1"/>
</dbReference>
<protein>
    <submittedName>
        <fullName evidence="8">Serine/threonine protein kinase PrkC, regulator of stationary phase</fullName>
    </submittedName>
</protein>
<dbReference type="PATRIC" id="fig|270498.16.peg.2485"/>
<keyword evidence="6" id="KW-0812">Transmembrane</keyword>
<organism evidence="8 9">
    <name type="scientific">Christensenella hongkongensis</name>
    <dbReference type="NCBI Taxonomy" id="270498"/>
    <lineage>
        <taxon>Bacteria</taxon>
        <taxon>Bacillati</taxon>
        <taxon>Bacillota</taxon>
        <taxon>Clostridia</taxon>
        <taxon>Christensenellales</taxon>
        <taxon>Christensenellaceae</taxon>
        <taxon>Christensenella</taxon>
    </lineage>
</organism>
<feature type="domain" description="Protein kinase" evidence="7">
    <location>
        <begin position="45"/>
        <end position="315"/>
    </location>
</feature>
<keyword evidence="1" id="KW-0808">Transferase</keyword>
<dbReference type="EMBL" id="LAYJ01000043">
    <property type="protein sequence ID" value="KKI52072.1"/>
    <property type="molecule type" value="Genomic_DNA"/>
</dbReference>
<keyword evidence="8" id="KW-0723">Serine/threonine-protein kinase</keyword>
<name>A0A0M2NNV1_9FIRM</name>
<keyword evidence="4 5" id="KW-0067">ATP-binding</keyword>
<keyword evidence="2 5" id="KW-0547">Nucleotide-binding</keyword>
<dbReference type="CDD" id="cd14014">
    <property type="entry name" value="STKc_PknB_like"/>
    <property type="match status" value="1"/>
</dbReference>
<dbReference type="InterPro" id="IPR000719">
    <property type="entry name" value="Prot_kinase_dom"/>
</dbReference>
<dbReference type="GO" id="GO:0005524">
    <property type="term" value="F:ATP binding"/>
    <property type="evidence" value="ECO:0007669"/>
    <property type="project" value="UniProtKB-UniRule"/>
</dbReference>
<feature type="transmembrane region" description="Helical" evidence="6">
    <location>
        <begin position="358"/>
        <end position="380"/>
    </location>
</feature>
<dbReference type="OrthoDB" id="9788659at2"/>
<keyword evidence="3 8" id="KW-0418">Kinase</keyword>
<dbReference type="InterPro" id="IPR008266">
    <property type="entry name" value="Tyr_kinase_AS"/>
</dbReference>
<evidence type="ECO:0000313" key="8">
    <source>
        <dbReference type="EMBL" id="KKI52072.1"/>
    </source>
</evidence>
<keyword evidence="6" id="KW-1133">Transmembrane helix</keyword>
<evidence type="ECO:0000256" key="5">
    <source>
        <dbReference type="PROSITE-ProRule" id="PRU10141"/>
    </source>
</evidence>
<dbReference type="STRING" id="270498.CHK_0428"/>
<dbReference type="PANTHER" id="PTHR43289">
    <property type="entry name" value="MITOGEN-ACTIVATED PROTEIN KINASE KINASE KINASE 20-RELATED"/>
    <property type="match status" value="1"/>
</dbReference>
<comment type="caution">
    <text evidence="8">The sequence shown here is derived from an EMBL/GenBank/DDBJ whole genome shotgun (WGS) entry which is preliminary data.</text>
</comment>
<evidence type="ECO:0000256" key="2">
    <source>
        <dbReference type="ARBA" id="ARBA00022741"/>
    </source>
</evidence>